<keyword evidence="2" id="KW-0418">Kinase</keyword>
<sequence length="291" mass="32985">MQMPPSPPWTAGQLRRLGICLRDQTPVPSHLPQYEDVMEYYNEVAVYVQDKINPLDWDSLLTGRPFKVTSRLKTLDTLTQKLNRDHSYPLPAVQDIAGVRFEAEMTLDEQDAVAGAIVGMFDQDPRCIHDMRSDPHSGYRAVHVWLRLPVRVEVQVRTQLQGLWANMYESAADVLGRGIRYGELPTDSPDLEIVTTMQDISVNKIAPLEHSRNELIRIGAEAKASLSRLRSLKASGLDSASEQFQHVVEQLETNQREAEAFQSDIDAEETEVRASLDSWKTLFDSIREERG</sequence>
<keyword evidence="2" id="KW-0614">Plasmid</keyword>
<reference evidence="2 3" key="1">
    <citation type="submission" date="2020-01" db="EMBL/GenBank/DDBJ databases">
        <title>Pseudarthrobacter psychrotolerans sp. nov., isolated from antarctic soil.</title>
        <authorList>
            <person name="Shin Y."/>
            <person name="Park W."/>
        </authorList>
    </citation>
    <scope>NUCLEOTIDE SEQUENCE [LARGE SCALE GENOMIC DNA]</scope>
    <source>
        <strain evidence="2 3">YJ56</strain>
        <plasmid evidence="2 3">unnamed1</plasmid>
    </source>
</reference>
<dbReference type="InterPro" id="IPR043519">
    <property type="entry name" value="NT_sf"/>
</dbReference>
<dbReference type="SUPFAM" id="SSF81301">
    <property type="entry name" value="Nucleotidyltransferase"/>
    <property type="match status" value="1"/>
</dbReference>
<evidence type="ECO:0000259" key="1">
    <source>
        <dbReference type="SMART" id="SM00954"/>
    </source>
</evidence>
<organism evidence="2 3">
    <name type="scientific">Pseudarthrobacter psychrotolerans</name>
    <dbReference type="NCBI Taxonomy" id="2697569"/>
    <lineage>
        <taxon>Bacteria</taxon>
        <taxon>Bacillati</taxon>
        <taxon>Actinomycetota</taxon>
        <taxon>Actinomycetes</taxon>
        <taxon>Micrococcales</taxon>
        <taxon>Micrococcaceae</taxon>
        <taxon>Pseudarthrobacter</taxon>
    </lineage>
</organism>
<dbReference type="Proteomes" id="UP000464186">
    <property type="component" value="Plasmid unnamed1"/>
</dbReference>
<dbReference type="EMBL" id="CP047899">
    <property type="protein sequence ID" value="QHK22552.1"/>
    <property type="molecule type" value="Genomic_DNA"/>
</dbReference>
<keyword evidence="3" id="KW-1185">Reference proteome</keyword>
<accession>A0A6P1NY48</accession>
<dbReference type="SMART" id="SM00954">
    <property type="entry name" value="RelA_SpoT"/>
    <property type="match status" value="1"/>
</dbReference>
<name>A0A6P1NY48_9MICC</name>
<dbReference type="CDD" id="cd05399">
    <property type="entry name" value="NT_Rel-Spo_like"/>
    <property type="match status" value="1"/>
</dbReference>
<feature type="domain" description="RelA/SpoT" evidence="1">
    <location>
        <begin position="70"/>
        <end position="179"/>
    </location>
</feature>
<evidence type="ECO:0000313" key="3">
    <source>
        <dbReference type="Proteomes" id="UP000464186"/>
    </source>
</evidence>
<evidence type="ECO:0000313" key="2">
    <source>
        <dbReference type="EMBL" id="QHK22552.1"/>
    </source>
</evidence>
<keyword evidence="2" id="KW-0808">Transferase</keyword>
<dbReference type="InterPro" id="IPR007685">
    <property type="entry name" value="RelA_SpoT"/>
</dbReference>
<dbReference type="GO" id="GO:0015969">
    <property type="term" value="P:guanosine tetraphosphate metabolic process"/>
    <property type="evidence" value="ECO:0007669"/>
    <property type="project" value="InterPro"/>
</dbReference>
<gene>
    <name evidence="2" type="ORF">GU243_23595</name>
</gene>
<dbReference type="Pfam" id="PF04607">
    <property type="entry name" value="RelA_SpoT"/>
    <property type="match status" value="1"/>
</dbReference>
<proteinExistence type="predicted"/>
<dbReference type="AlphaFoldDB" id="A0A6P1NY48"/>
<protein>
    <submittedName>
        <fullName evidence="2">GTP pyrophosphokinase family protein</fullName>
    </submittedName>
</protein>
<dbReference type="Gene3D" id="3.30.460.10">
    <property type="entry name" value="Beta Polymerase, domain 2"/>
    <property type="match status" value="1"/>
</dbReference>
<geneLocation type="plasmid" evidence="2 3">
    <name>unnamed1</name>
</geneLocation>
<dbReference type="GO" id="GO:0016301">
    <property type="term" value="F:kinase activity"/>
    <property type="evidence" value="ECO:0007669"/>
    <property type="project" value="UniProtKB-KW"/>
</dbReference>
<dbReference type="KEGG" id="psey:GU243_23595"/>